<dbReference type="EMBL" id="JH930472">
    <property type="protein sequence ID" value="EKM55969.1"/>
    <property type="molecule type" value="Genomic_DNA"/>
</dbReference>
<feature type="compositionally biased region" description="Basic residues" evidence="1">
    <location>
        <begin position="367"/>
        <end position="376"/>
    </location>
</feature>
<dbReference type="Pfam" id="PF04000">
    <property type="entry name" value="Sas10_Utp3"/>
    <property type="match status" value="1"/>
</dbReference>
<dbReference type="PANTHER" id="PTHR13237:SF9">
    <property type="entry name" value="NEUROGUIDIN"/>
    <property type="match status" value="1"/>
</dbReference>
<gene>
    <name evidence="2" type="ORF">PHACADRAFT_256961</name>
</gene>
<dbReference type="InterPro" id="IPR007146">
    <property type="entry name" value="Sas10/Utp3/C1D"/>
</dbReference>
<reference evidence="2 3" key="1">
    <citation type="journal article" date="2012" name="BMC Genomics">
        <title>Comparative genomics of the white-rot fungi, Phanerochaete carnosa and P. chrysosporium, to elucidate the genetic basis of the distinct wood types they colonize.</title>
        <authorList>
            <person name="Suzuki H."/>
            <person name="MacDonald J."/>
            <person name="Syed K."/>
            <person name="Salamov A."/>
            <person name="Hori C."/>
            <person name="Aerts A."/>
            <person name="Henrissat B."/>
            <person name="Wiebenga A."/>
            <person name="vanKuyk P.A."/>
            <person name="Barry K."/>
            <person name="Lindquist E."/>
            <person name="LaButti K."/>
            <person name="Lapidus A."/>
            <person name="Lucas S."/>
            <person name="Coutinho P."/>
            <person name="Gong Y."/>
            <person name="Samejima M."/>
            <person name="Mahadevan R."/>
            <person name="Abou-Zaid M."/>
            <person name="de Vries R.P."/>
            <person name="Igarashi K."/>
            <person name="Yadav J.S."/>
            <person name="Grigoriev I.V."/>
            <person name="Master E.R."/>
        </authorList>
    </citation>
    <scope>NUCLEOTIDE SEQUENCE [LARGE SCALE GENOMIC DNA]</scope>
    <source>
        <strain evidence="2 3">HHB-10118-sp</strain>
    </source>
</reference>
<feature type="compositionally biased region" description="Basic and acidic residues" evidence="1">
    <location>
        <begin position="320"/>
        <end position="331"/>
    </location>
</feature>
<feature type="region of interest" description="Disordered" evidence="1">
    <location>
        <begin position="168"/>
        <end position="187"/>
    </location>
</feature>
<dbReference type="Proteomes" id="UP000008370">
    <property type="component" value="Unassembled WGS sequence"/>
</dbReference>
<organism evidence="2 3">
    <name type="scientific">Phanerochaete carnosa (strain HHB-10118-sp)</name>
    <name type="common">White-rot fungus</name>
    <name type="synonym">Peniophora carnosa</name>
    <dbReference type="NCBI Taxonomy" id="650164"/>
    <lineage>
        <taxon>Eukaryota</taxon>
        <taxon>Fungi</taxon>
        <taxon>Dikarya</taxon>
        <taxon>Basidiomycota</taxon>
        <taxon>Agaricomycotina</taxon>
        <taxon>Agaricomycetes</taxon>
        <taxon>Polyporales</taxon>
        <taxon>Phanerochaetaceae</taxon>
        <taxon>Phanerochaete</taxon>
    </lineage>
</organism>
<feature type="region of interest" description="Disordered" evidence="1">
    <location>
        <begin position="313"/>
        <end position="376"/>
    </location>
</feature>
<dbReference type="GO" id="GO:0000462">
    <property type="term" value="P:maturation of SSU-rRNA from tricistronic rRNA transcript (SSU-rRNA, 5.8S rRNA, LSU-rRNA)"/>
    <property type="evidence" value="ECO:0007669"/>
    <property type="project" value="TreeGrafter"/>
</dbReference>
<dbReference type="KEGG" id="pco:PHACADRAFT_256961"/>
<sequence length="376" mass="42177">MQQAPGEDDARVQDYCSRLDEMRKSMASVREVVRSLQEKVNSDEFDTKDGISLLSVKSQLMLSYLQSLVLLSAHRVLGHPLTERSPPKEPFSSTSRAARGPGAGDRVDSMIEGRVVLEKIKILENKMRYQIEKLVRVAEESPETANNIVNDPLAFKPNPAALMNQEMSEEEEEVEREDNEQRDGIYRPPRLAPMLYTEPIRGKDKKRSGPAPAALSALTRLDPAMPHLESTSGLGNTPALASKRAQELQRMAEFEEENFTRLVMKKKDMKRRKQDEANIALGGIGVSGRHGRGGGLEDEFSDILRSVGRSRAGVAGDGYEELRQKGRKESVLARSRARTRDDIVDELADDGPRQRKKGRFEKEVKATKKRIAKSRR</sequence>
<dbReference type="FunCoup" id="K5WAH2">
    <property type="interactions" value="797"/>
</dbReference>
<dbReference type="GO" id="GO:0032040">
    <property type="term" value="C:small-subunit processome"/>
    <property type="evidence" value="ECO:0007669"/>
    <property type="project" value="TreeGrafter"/>
</dbReference>
<dbReference type="AlphaFoldDB" id="K5WAH2"/>
<protein>
    <recommendedName>
        <fullName evidence="4">Neuroguidin</fullName>
    </recommendedName>
</protein>
<feature type="region of interest" description="Disordered" evidence="1">
    <location>
        <begin position="81"/>
        <end position="107"/>
    </location>
</feature>
<dbReference type="GeneID" id="18916707"/>
<feature type="compositionally biased region" description="Acidic residues" evidence="1">
    <location>
        <begin position="168"/>
        <end position="178"/>
    </location>
</feature>
<dbReference type="STRING" id="650164.K5WAH2"/>
<keyword evidence="3" id="KW-1185">Reference proteome</keyword>
<dbReference type="InParanoid" id="K5WAH2"/>
<evidence type="ECO:0000256" key="1">
    <source>
        <dbReference type="SAM" id="MobiDB-lite"/>
    </source>
</evidence>
<dbReference type="OrthoDB" id="203440at2759"/>
<evidence type="ECO:0000313" key="2">
    <source>
        <dbReference type="EMBL" id="EKM55969.1"/>
    </source>
</evidence>
<proteinExistence type="predicted"/>
<name>K5WAH2_PHACS</name>
<evidence type="ECO:0008006" key="4">
    <source>
        <dbReference type="Google" id="ProtNLM"/>
    </source>
</evidence>
<dbReference type="PANTHER" id="PTHR13237">
    <property type="entry name" value="SOMETHING ABOUT SILENCING PROTEIN 10-RELATED"/>
    <property type="match status" value="1"/>
</dbReference>
<feature type="region of interest" description="Disordered" evidence="1">
    <location>
        <begin position="225"/>
        <end position="246"/>
    </location>
</feature>
<accession>K5WAH2</accession>
<evidence type="ECO:0000313" key="3">
    <source>
        <dbReference type="Proteomes" id="UP000008370"/>
    </source>
</evidence>
<dbReference type="HOGENOM" id="CLU_031901_3_0_1"/>
<dbReference type="RefSeq" id="XP_007396274.1">
    <property type="nucleotide sequence ID" value="XM_007396212.1"/>
</dbReference>